<gene>
    <name evidence="1" type="ORF">PM001_LOCUS14848</name>
</gene>
<proteinExistence type="predicted"/>
<evidence type="ECO:0000313" key="2">
    <source>
        <dbReference type="Proteomes" id="UP001162060"/>
    </source>
</evidence>
<accession>A0AAV1U8P0</accession>
<dbReference type="Proteomes" id="UP001162060">
    <property type="component" value="Unassembled WGS sequence"/>
</dbReference>
<dbReference type="EMBL" id="CAKLBY020000153">
    <property type="protein sequence ID" value="CAK7929698.1"/>
    <property type="molecule type" value="Genomic_DNA"/>
</dbReference>
<sequence>MTTRDGEEALTLSFDTEGQTVKSQPAKRRGVGFLSRGSITYDRRGRAGVGVVVVVKAV</sequence>
<name>A0AAV1U8P0_9STRA</name>
<reference evidence="1" key="1">
    <citation type="submission" date="2024-01" db="EMBL/GenBank/DDBJ databases">
        <authorList>
            <person name="Webb A."/>
        </authorList>
    </citation>
    <scope>NUCLEOTIDE SEQUENCE</scope>
    <source>
        <strain evidence="1">Pm1</strain>
    </source>
</reference>
<protein>
    <submittedName>
        <fullName evidence="1">Uncharacterized protein</fullName>
    </submittedName>
</protein>
<comment type="caution">
    <text evidence="1">The sequence shown here is derived from an EMBL/GenBank/DDBJ whole genome shotgun (WGS) entry which is preliminary data.</text>
</comment>
<organism evidence="1 2">
    <name type="scientific">Peronospora matthiolae</name>
    <dbReference type="NCBI Taxonomy" id="2874970"/>
    <lineage>
        <taxon>Eukaryota</taxon>
        <taxon>Sar</taxon>
        <taxon>Stramenopiles</taxon>
        <taxon>Oomycota</taxon>
        <taxon>Peronosporomycetes</taxon>
        <taxon>Peronosporales</taxon>
        <taxon>Peronosporaceae</taxon>
        <taxon>Peronospora</taxon>
    </lineage>
</organism>
<evidence type="ECO:0000313" key="1">
    <source>
        <dbReference type="EMBL" id="CAK7929698.1"/>
    </source>
</evidence>
<dbReference type="AlphaFoldDB" id="A0AAV1U8P0"/>